<dbReference type="Proteomes" id="UP000594454">
    <property type="component" value="Chromosome 3"/>
</dbReference>
<evidence type="ECO:0000256" key="1">
    <source>
        <dbReference type="SAM" id="MobiDB-lite"/>
    </source>
</evidence>
<dbReference type="PANTHER" id="PTHR46370">
    <property type="entry name" value="GPALPP MOTIFS-CONTAINING PROTEIN 1"/>
    <property type="match status" value="1"/>
</dbReference>
<feature type="domain" description="DUF3752" evidence="2">
    <location>
        <begin position="162"/>
        <end position="292"/>
    </location>
</feature>
<dbReference type="OrthoDB" id="341477at2759"/>
<dbReference type="EMBL" id="LR899011">
    <property type="protein sequence ID" value="CAD7084438.1"/>
    <property type="molecule type" value="Genomic_DNA"/>
</dbReference>
<keyword evidence="4" id="KW-1185">Reference proteome</keyword>
<evidence type="ECO:0000259" key="2">
    <source>
        <dbReference type="Pfam" id="PF12572"/>
    </source>
</evidence>
<dbReference type="OMA" id="NKAADFG"/>
<proteinExistence type="predicted"/>
<dbReference type="AlphaFoldDB" id="A0A7R8UP47"/>
<evidence type="ECO:0000313" key="3">
    <source>
        <dbReference type="EMBL" id="CAD7084438.1"/>
    </source>
</evidence>
<dbReference type="FunCoup" id="A0A7R8UP47">
    <property type="interactions" value="734"/>
</dbReference>
<name>A0A7R8UP47_HERIL</name>
<feature type="compositionally biased region" description="Basic and acidic residues" evidence="1">
    <location>
        <begin position="183"/>
        <end position="224"/>
    </location>
</feature>
<reference evidence="3 4" key="1">
    <citation type="submission" date="2020-11" db="EMBL/GenBank/DDBJ databases">
        <authorList>
            <person name="Wallbank WR R."/>
            <person name="Pardo Diaz C."/>
            <person name="Kozak K."/>
            <person name="Martin S."/>
            <person name="Jiggins C."/>
            <person name="Moest M."/>
            <person name="Warren A I."/>
            <person name="Generalovic N T."/>
            <person name="Byers J.R.P. K."/>
            <person name="Montejo-Kovacevich G."/>
            <person name="Yen C E."/>
        </authorList>
    </citation>
    <scope>NUCLEOTIDE SEQUENCE [LARGE SCALE GENOMIC DNA]</scope>
</reference>
<gene>
    <name evidence="3" type="ORF">HERILL_LOCUS7332</name>
</gene>
<dbReference type="InterPro" id="IPR046331">
    <property type="entry name" value="GPAM1-like"/>
</dbReference>
<protein>
    <recommendedName>
        <fullName evidence="2">DUF3752 domain-containing protein</fullName>
    </recommendedName>
</protein>
<accession>A0A7R8UP47</accession>
<feature type="compositionally biased region" description="Basic and acidic residues" evidence="1">
    <location>
        <begin position="248"/>
        <end position="274"/>
    </location>
</feature>
<dbReference type="InParanoid" id="A0A7R8UP47"/>
<sequence length="299" mass="33574">MTDKEDACYGPTLPPSFSRRDNSDSVDEDSSQENSFGPALPPHLSKSSKVESDAAFGPALPPKPTVSKSEESGSRNNAILGPALPPGFQREPIDSDEDSSNDAACFGPLPPDQISATSLALEERALEMKLAKLAGNDKEDLTEQREEWMLVPPEIMIQAGVAKTQFSKSKCERNRDQSSWTETPHDKQQKAEGRINKKDQKRKLQEEAERSSARKRDAEQEAIVKKHKKDHKRDKSLLDLHSEKRKKEKESKSSDQVRRPFNRETDLQLNKFDSRQVKSVIDKAKILDSRFSAGSNKYL</sequence>
<dbReference type="InterPro" id="IPR022226">
    <property type="entry name" value="DUF3752"/>
</dbReference>
<dbReference type="PANTHER" id="PTHR46370:SF1">
    <property type="entry name" value="GPALPP MOTIFS-CONTAINING PROTEIN 1"/>
    <property type="match status" value="1"/>
</dbReference>
<organism evidence="3 4">
    <name type="scientific">Hermetia illucens</name>
    <name type="common">Black soldier fly</name>
    <dbReference type="NCBI Taxonomy" id="343691"/>
    <lineage>
        <taxon>Eukaryota</taxon>
        <taxon>Metazoa</taxon>
        <taxon>Ecdysozoa</taxon>
        <taxon>Arthropoda</taxon>
        <taxon>Hexapoda</taxon>
        <taxon>Insecta</taxon>
        <taxon>Pterygota</taxon>
        <taxon>Neoptera</taxon>
        <taxon>Endopterygota</taxon>
        <taxon>Diptera</taxon>
        <taxon>Brachycera</taxon>
        <taxon>Stratiomyomorpha</taxon>
        <taxon>Stratiomyidae</taxon>
        <taxon>Hermetiinae</taxon>
        <taxon>Hermetia</taxon>
    </lineage>
</organism>
<feature type="region of interest" description="Disordered" evidence="1">
    <location>
        <begin position="1"/>
        <end position="111"/>
    </location>
</feature>
<dbReference type="Pfam" id="PF12572">
    <property type="entry name" value="DUF3752"/>
    <property type="match status" value="1"/>
</dbReference>
<feature type="region of interest" description="Disordered" evidence="1">
    <location>
        <begin position="161"/>
        <end position="274"/>
    </location>
</feature>
<evidence type="ECO:0000313" key="4">
    <source>
        <dbReference type="Proteomes" id="UP000594454"/>
    </source>
</evidence>
<feature type="compositionally biased region" description="Basic and acidic residues" evidence="1">
    <location>
        <begin position="233"/>
        <end position="242"/>
    </location>
</feature>